<dbReference type="InterPro" id="IPR023214">
    <property type="entry name" value="HAD_sf"/>
</dbReference>
<evidence type="ECO:0000256" key="1">
    <source>
        <dbReference type="ARBA" id="ARBA00022801"/>
    </source>
</evidence>
<dbReference type="InterPro" id="IPR036412">
    <property type="entry name" value="HAD-like_sf"/>
</dbReference>
<dbReference type="Gene3D" id="3.40.50.1000">
    <property type="entry name" value="HAD superfamily/HAD-like"/>
    <property type="match status" value="1"/>
</dbReference>
<keyword evidence="2" id="KW-0460">Magnesium</keyword>
<dbReference type="PANTHER" id="PTHR43434:SF13">
    <property type="entry name" value="PHOSPHOGLYCOLATE PHOSPHATASE"/>
    <property type="match status" value="1"/>
</dbReference>
<reference evidence="3 4" key="1">
    <citation type="submission" date="2016-01" db="EMBL/GenBank/DDBJ databases">
        <authorList>
            <person name="McClelland M."/>
            <person name="Jain A."/>
            <person name="Saraogi P."/>
            <person name="Mendelson R."/>
            <person name="Westerman R."/>
            <person name="SanMiguel P."/>
            <person name="Csonka L."/>
        </authorList>
    </citation>
    <scope>NUCLEOTIDE SEQUENCE [LARGE SCALE GENOMIC DNA]</scope>
    <source>
        <strain evidence="3 4">PE8-15</strain>
    </source>
</reference>
<protein>
    <submittedName>
        <fullName evidence="3">HAD family hydrolase</fullName>
    </submittedName>
</protein>
<dbReference type="InterPro" id="IPR041492">
    <property type="entry name" value="HAD_2"/>
</dbReference>
<dbReference type="EMBL" id="LRPH01000049">
    <property type="protein sequence ID" value="KWU62473.1"/>
    <property type="molecule type" value="Genomic_DNA"/>
</dbReference>
<dbReference type="GO" id="GO:0006281">
    <property type="term" value="P:DNA repair"/>
    <property type="evidence" value="ECO:0007669"/>
    <property type="project" value="TreeGrafter"/>
</dbReference>
<accession>A0A120EGM4</accession>
<dbReference type="SUPFAM" id="SSF56784">
    <property type="entry name" value="HAD-like"/>
    <property type="match status" value="1"/>
</dbReference>
<keyword evidence="1 3" id="KW-0378">Hydrolase</keyword>
<proteinExistence type="predicted"/>
<name>A0A120EGM4_BACMY</name>
<dbReference type="PANTHER" id="PTHR43434">
    <property type="entry name" value="PHOSPHOGLYCOLATE PHOSPHATASE"/>
    <property type="match status" value="1"/>
</dbReference>
<gene>
    <name evidence="3" type="ORF">AWW70_13685</name>
</gene>
<dbReference type="CDD" id="cd04303">
    <property type="entry name" value="HAD_PGPase"/>
    <property type="match status" value="1"/>
</dbReference>
<dbReference type="GO" id="GO:0008967">
    <property type="term" value="F:phosphoglycolate phosphatase activity"/>
    <property type="evidence" value="ECO:0007669"/>
    <property type="project" value="TreeGrafter"/>
</dbReference>
<dbReference type="Gene3D" id="1.10.150.240">
    <property type="entry name" value="Putative phosphatase, domain 2"/>
    <property type="match status" value="1"/>
</dbReference>
<dbReference type="SFLD" id="SFLDG01129">
    <property type="entry name" value="C1.5:_HAD__Beta-PGM__Phosphata"/>
    <property type="match status" value="1"/>
</dbReference>
<organism evidence="3 4">
    <name type="scientific">Bacillus mycoides</name>
    <dbReference type="NCBI Taxonomy" id="1405"/>
    <lineage>
        <taxon>Bacteria</taxon>
        <taxon>Bacillati</taxon>
        <taxon>Bacillota</taxon>
        <taxon>Bacilli</taxon>
        <taxon>Bacillales</taxon>
        <taxon>Bacillaceae</taxon>
        <taxon>Bacillus</taxon>
        <taxon>Bacillus cereus group</taxon>
    </lineage>
</organism>
<dbReference type="SFLD" id="SFLDS00003">
    <property type="entry name" value="Haloacid_Dehalogenase"/>
    <property type="match status" value="1"/>
</dbReference>
<sequence>MLLNNIGLGKKKKGSMGMQKYIVFDFDGTLVDSQNIFVLIYNQLAEKHGYKTVSEEEIEPLRKLTMSERCKKLDVPLYKLPILALEFYKLYQPAIKDLVLFHGMKDVLDELHRKGYGIAVISSNSEEHIRAFLHNNGIENIQEVYCSKNLFGKDKMIKRFLKSKKITEKDMLYVGDEQRDVAACKKAGVNVIWVSWGYDVIETVKKDAPDYMVNTPMEIVQVVQGAYS</sequence>
<dbReference type="NCBIfam" id="TIGR01549">
    <property type="entry name" value="HAD-SF-IA-v1"/>
    <property type="match status" value="1"/>
</dbReference>
<dbReference type="Pfam" id="PF13419">
    <property type="entry name" value="HAD_2"/>
    <property type="match status" value="1"/>
</dbReference>
<evidence type="ECO:0000313" key="4">
    <source>
        <dbReference type="Proteomes" id="UP000065797"/>
    </source>
</evidence>
<dbReference type="Proteomes" id="UP000065797">
    <property type="component" value="Unassembled WGS sequence"/>
</dbReference>
<evidence type="ECO:0000313" key="3">
    <source>
        <dbReference type="EMBL" id="KWU62473.1"/>
    </source>
</evidence>
<dbReference type="InterPro" id="IPR006439">
    <property type="entry name" value="HAD-SF_hydro_IA"/>
</dbReference>
<dbReference type="InterPro" id="IPR050155">
    <property type="entry name" value="HAD-like_hydrolase_sf"/>
</dbReference>
<comment type="caution">
    <text evidence="3">The sequence shown here is derived from an EMBL/GenBank/DDBJ whole genome shotgun (WGS) entry which is preliminary data.</text>
</comment>
<dbReference type="AlphaFoldDB" id="A0A120EGM4"/>
<dbReference type="InterPro" id="IPR023198">
    <property type="entry name" value="PGP-like_dom2"/>
</dbReference>
<evidence type="ECO:0000256" key="2">
    <source>
        <dbReference type="ARBA" id="ARBA00022842"/>
    </source>
</evidence>
<dbReference type="GO" id="GO:0005829">
    <property type="term" value="C:cytosol"/>
    <property type="evidence" value="ECO:0007669"/>
    <property type="project" value="TreeGrafter"/>
</dbReference>